<keyword evidence="2" id="KW-1185">Reference proteome</keyword>
<dbReference type="EMBL" id="BLXT01007058">
    <property type="protein sequence ID" value="GFO36427.1"/>
    <property type="molecule type" value="Genomic_DNA"/>
</dbReference>
<dbReference type="Pfam" id="PF15802">
    <property type="entry name" value="DCAF17"/>
    <property type="match status" value="1"/>
</dbReference>
<dbReference type="AlphaFoldDB" id="A0AAV4CWY6"/>
<dbReference type="InterPro" id="IPR031620">
    <property type="entry name" value="DCAF17"/>
</dbReference>
<protein>
    <submittedName>
        <fullName evidence="1">Ddb1- and cul4-associated factor 17-like</fullName>
    </submittedName>
</protein>
<proteinExistence type="predicted"/>
<accession>A0AAV4CWY6</accession>
<reference evidence="1 2" key="1">
    <citation type="journal article" date="2021" name="Elife">
        <title>Chloroplast acquisition without the gene transfer in kleptoplastic sea slugs, Plakobranchus ocellatus.</title>
        <authorList>
            <person name="Maeda T."/>
            <person name="Takahashi S."/>
            <person name="Yoshida T."/>
            <person name="Shimamura S."/>
            <person name="Takaki Y."/>
            <person name="Nagai Y."/>
            <person name="Toyoda A."/>
            <person name="Suzuki Y."/>
            <person name="Arimoto A."/>
            <person name="Ishii H."/>
            <person name="Satoh N."/>
            <person name="Nishiyama T."/>
            <person name="Hasebe M."/>
            <person name="Maruyama T."/>
            <person name="Minagawa J."/>
            <person name="Obokata J."/>
            <person name="Shigenobu S."/>
        </authorList>
    </citation>
    <scope>NUCLEOTIDE SEQUENCE [LARGE SCALE GENOMIC DNA]</scope>
</reference>
<dbReference type="GO" id="GO:0080008">
    <property type="term" value="C:Cul4-RING E3 ubiquitin ligase complex"/>
    <property type="evidence" value="ECO:0007669"/>
    <property type="project" value="TreeGrafter"/>
</dbReference>
<name>A0AAV4CWY6_9GAST</name>
<comment type="caution">
    <text evidence="1">The sequence shown here is derived from an EMBL/GenBank/DDBJ whole genome shotgun (WGS) entry which is preliminary data.</text>
</comment>
<dbReference type="PANTHER" id="PTHR14815">
    <property type="entry name" value="DDB1- AND CUL4-ASSOCIATED FACTOR 17"/>
    <property type="match status" value="1"/>
</dbReference>
<dbReference type="GO" id="GO:0016567">
    <property type="term" value="P:protein ubiquitination"/>
    <property type="evidence" value="ECO:0007669"/>
    <property type="project" value="InterPro"/>
</dbReference>
<organism evidence="1 2">
    <name type="scientific">Plakobranchus ocellatus</name>
    <dbReference type="NCBI Taxonomy" id="259542"/>
    <lineage>
        <taxon>Eukaryota</taxon>
        <taxon>Metazoa</taxon>
        <taxon>Spiralia</taxon>
        <taxon>Lophotrochozoa</taxon>
        <taxon>Mollusca</taxon>
        <taxon>Gastropoda</taxon>
        <taxon>Heterobranchia</taxon>
        <taxon>Euthyneura</taxon>
        <taxon>Panpulmonata</taxon>
        <taxon>Sacoglossa</taxon>
        <taxon>Placobranchoidea</taxon>
        <taxon>Plakobranchidae</taxon>
        <taxon>Plakobranchus</taxon>
    </lineage>
</organism>
<sequence length="528" mass="60652">MQLLGKSNNICCSLVQREYSLPKSHRRSYRMISQLITKCDYTFKKVWSKSSNQRISCDGSAHHPYCKFHVQKVSSGKIVDALLTEGFPETVNLPHKGYRASMLALTKDNLLLRADIENGHVLEQIYLGSPPTSFKTLQWNVVAESVTLISKSLSNERGQVRQETDLTRVKQLIILSLFPLRFKCKFSVTKQVFGSHAVDVSVFLDLLTVMHSSAHVCMYSMQWIIQEVFGSHAVDVSVFLDLLTVMYSSAHVRMYSMQWIIQEYKFHSQQLYEPVSDGARYGIHPSHLTENLEIKELPPCLFEVRCRDRDVMLTLPPCFYIMWPFKEECGYCCFSFETHEMVECGCISKPFEASTYEDRIALHADDSGRIVHMTNTQLRLLKLKQDEKKNVTQLIEDFIVTRNIEPKLPSLKVSQSGRILKQRVIPDSVDMPERTVLTMVYSEEQDMIVLMSLQHADVATIGFYDNWTGCLLHQFALEESVEEALERSICFYLDTLVHVFKTPQGQFECHVYKLQALKDLADKNCSTG</sequence>
<dbReference type="Proteomes" id="UP000735302">
    <property type="component" value="Unassembled WGS sequence"/>
</dbReference>
<evidence type="ECO:0000313" key="2">
    <source>
        <dbReference type="Proteomes" id="UP000735302"/>
    </source>
</evidence>
<gene>
    <name evidence="1" type="ORF">PoB_006293200</name>
</gene>
<evidence type="ECO:0000313" key="1">
    <source>
        <dbReference type="EMBL" id="GFO36427.1"/>
    </source>
</evidence>
<dbReference type="PANTHER" id="PTHR14815:SF2">
    <property type="entry name" value="DDB1- AND CUL4-ASSOCIATED FACTOR 17"/>
    <property type="match status" value="1"/>
</dbReference>